<dbReference type="AlphaFoldDB" id="F4RC82"/>
<proteinExistence type="predicted"/>
<reference evidence="3" key="1">
    <citation type="journal article" date="2011" name="Proc. Natl. Acad. Sci. U.S.A.">
        <title>Obligate biotrophy features unraveled by the genomic analysis of rust fungi.</title>
        <authorList>
            <person name="Duplessis S."/>
            <person name="Cuomo C.A."/>
            <person name="Lin Y.-C."/>
            <person name="Aerts A."/>
            <person name="Tisserant E."/>
            <person name="Veneault-Fourrey C."/>
            <person name="Joly D.L."/>
            <person name="Hacquard S."/>
            <person name="Amselem J."/>
            <person name="Cantarel B.L."/>
            <person name="Chiu R."/>
            <person name="Coutinho P.M."/>
            <person name="Feau N."/>
            <person name="Field M."/>
            <person name="Frey P."/>
            <person name="Gelhaye E."/>
            <person name="Goldberg J."/>
            <person name="Grabherr M.G."/>
            <person name="Kodira C.D."/>
            <person name="Kohler A."/>
            <person name="Kuees U."/>
            <person name="Lindquist E.A."/>
            <person name="Lucas S.M."/>
            <person name="Mago R."/>
            <person name="Mauceli E."/>
            <person name="Morin E."/>
            <person name="Murat C."/>
            <person name="Pangilinan J.L."/>
            <person name="Park R."/>
            <person name="Pearson M."/>
            <person name="Quesneville H."/>
            <person name="Rouhier N."/>
            <person name="Sakthikumar S."/>
            <person name="Salamov A.A."/>
            <person name="Schmutz J."/>
            <person name="Selles B."/>
            <person name="Shapiro H."/>
            <person name="Tanguay P."/>
            <person name="Tuskan G.A."/>
            <person name="Henrissat B."/>
            <person name="Van de Peer Y."/>
            <person name="Rouze P."/>
            <person name="Ellis J.G."/>
            <person name="Dodds P.N."/>
            <person name="Schein J.E."/>
            <person name="Zhong S."/>
            <person name="Hamelin R.C."/>
            <person name="Grigoriev I.V."/>
            <person name="Szabo L.J."/>
            <person name="Martin F."/>
        </authorList>
    </citation>
    <scope>NUCLEOTIDE SEQUENCE [LARGE SCALE GENOMIC DNA]</scope>
    <source>
        <strain evidence="3">98AG31 / pathotype 3-4-7</strain>
    </source>
</reference>
<dbReference type="VEuPathDB" id="FungiDB:MELLADRAFT_60775"/>
<name>F4RC82_MELLP</name>
<evidence type="ECO:0000256" key="1">
    <source>
        <dbReference type="SAM" id="MobiDB-lite"/>
    </source>
</evidence>
<accession>F4RC82</accession>
<sequence length="143" mass="16208">MCALLFSIWQDVDLYGPRAWLKFINLSTEHSAVPSLTKCISLHDVGAIGDTLIQMASMNANIIIIGYPNLDQLKVFELNILKMIYNFNFRRPSVSNLETLENDTDDDTVEGSDDAEENEEENRHDFNEILSEWLNGLISSHSS</sequence>
<dbReference type="InParanoid" id="F4RC82"/>
<feature type="region of interest" description="Disordered" evidence="1">
    <location>
        <begin position="98"/>
        <end position="125"/>
    </location>
</feature>
<dbReference type="RefSeq" id="XP_007406748.1">
    <property type="nucleotide sequence ID" value="XM_007406686.1"/>
</dbReference>
<dbReference type="GeneID" id="18929609"/>
<protein>
    <submittedName>
        <fullName evidence="2">Uncharacterized protein</fullName>
    </submittedName>
</protein>
<evidence type="ECO:0000313" key="3">
    <source>
        <dbReference type="Proteomes" id="UP000001072"/>
    </source>
</evidence>
<dbReference type="KEGG" id="mlr:MELLADRAFT_60775"/>
<organism evidence="3">
    <name type="scientific">Melampsora larici-populina (strain 98AG31 / pathotype 3-4-7)</name>
    <name type="common">Poplar leaf rust fungus</name>
    <dbReference type="NCBI Taxonomy" id="747676"/>
    <lineage>
        <taxon>Eukaryota</taxon>
        <taxon>Fungi</taxon>
        <taxon>Dikarya</taxon>
        <taxon>Basidiomycota</taxon>
        <taxon>Pucciniomycotina</taxon>
        <taxon>Pucciniomycetes</taxon>
        <taxon>Pucciniales</taxon>
        <taxon>Melampsoraceae</taxon>
        <taxon>Melampsora</taxon>
    </lineage>
</organism>
<dbReference type="EMBL" id="GL883096">
    <property type="protein sequence ID" value="EGG09694.1"/>
    <property type="molecule type" value="Genomic_DNA"/>
</dbReference>
<keyword evidence="3" id="KW-1185">Reference proteome</keyword>
<gene>
    <name evidence="2" type="ORF">MELLADRAFT_60775</name>
</gene>
<feature type="compositionally biased region" description="Acidic residues" evidence="1">
    <location>
        <begin position="100"/>
        <end position="120"/>
    </location>
</feature>
<dbReference type="HOGENOM" id="CLU_1845545_0_0_1"/>
<dbReference type="Proteomes" id="UP000001072">
    <property type="component" value="Unassembled WGS sequence"/>
</dbReference>
<evidence type="ECO:0000313" key="2">
    <source>
        <dbReference type="EMBL" id="EGG09694.1"/>
    </source>
</evidence>